<dbReference type="RefSeq" id="XP_068347296.1">
    <property type="nucleotide sequence ID" value="XM_068512759.1"/>
</dbReference>
<reference evidence="2" key="1">
    <citation type="submission" date="2016-10" db="EMBL/GenBank/DDBJ databases">
        <authorList>
            <person name="Benchimol M."/>
            <person name="Almeida L.G."/>
            <person name="Vasconcelos A.T."/>
            <person name="Perreira-Neves A."/>
            <person name="Rosa I.A."/>
            <person name="Tasca T."/>
            <person name="Bogo M.R."/>
            <person name="de Souza W."/>
        </authorList>
    </citation>
    <scope>NUCLEOTIDE SEQUENCE [LARGE SCALE GENOMIC DNA]</scope>
    <source>
        <strain evidence="2">K</strain>
    </source>
</reference>
<dbReference type="VEuPathDB" id="TrichDB:TRFO_39631"/>
<name>A0A1J4J7G8_9EUKA</name>
<evidence type="ECO:0000313" key="3">
    <source>
        <dbReference type="Proteomes" id="UP000179807"/>
    </source>
</evidence>
<dbReference type="GeneID" id="94847463"/>
<proteinExistence type="predicted"/>
<sequence length="306" mass="35288">MIERLNSFPQNGIKKLANDIAQLSFKWMTNHASLSCEDYFEMIKEMKPKDKPFARTFAEKGIFFLCHKAFSTFIDNQRLTYAVIIKEVKWRLNDPKEKLIKTGSYQIVTSNRINMGYLLGPSVGEIQHNRTAVDVNTIIIAVAPNAKIDKQTLLESILLVFPSLIRANSQSQFLTSQTIFSISTHNEEELISQLNNPSLKARESLMMLIRFIHAYSNSSSPLNTKMFLSNLLLDSHEVEKIINPITLIRKSEEKGIEQFLGVIKELIEQSSSRKETKDRLMRRLNEVKNGISELKDNKQQFYRKKK</sequence>
<accession>A0A1J4J7G8</accession>
<keyword evidence="3" id="KW-1185">Reference proteome</keyword>
<keyword evidence="1" id="KW-0175">Coiled coil</keyword>
<feature type="coiled-coil region" evidence="1">
    <location>
        <begin position="277"/>
        <end position="304"/>
    </location>
</feature>
<dbReference type="EMBL" id="MLAK01001342">
    <property type="protein sequence ID" value="OHS94159.1"/>
    <property type="molecule type" value="Genomic_DNA"/>
</dbReference>
<gene>
    <name evidence="2" type="ORF">TRFO_39631</name>
</gene>
<evidence type="ECO:0000256" key="1">
    <source>
        <dbReference type="SAM" id="Coils"/>
    </source>
</evidence>
<protein>
    <submittedName>
        <fullName evidence="2">Uncharacterized protein</fullName>
    </submittedName>
</protein>
<comment type="caution">
    <text evidence="2">The sequence shown here is derived from an EMBL/GenBank/DDBJ whole genome shotgun (WGS) entry which is preliminary data.</text>
</comment>
<evidence type="ECO:0000313" key="2">
    <source>
        <dbReference type="EMBL" id="OHS94159.1"/>
    </source>
</evidence>
<organism evidence="2 3">
    <name type="scientific">Tritrichomonas foetus</name>
    <dbReference type="NCBI Taxonomy" id="1144522"/>
    <lineage>
        <taxon>Eukaryota</taxon>
        <taxon>Metamonada</taxon>
        <taxon>Parabasalia</taxon>
        <taxon>Tritrichomonadida</taxon>
        <taxon>Tritrichomonadidae</taxon>
        <taxon>Tritrichomonas</taxon>
    </lineage>
</organism>
<dbReference type="AlphaFoldDB" id="A0A1J4J7G8"/>
<dbReference type="Proteomes" id="UP000179807">
    <property type="component" value="Unassembled WGS sequence"/>
</dbReference>